<dbReference type="Gene3D" id="3.40.50.150">
    <property type="entry name" value="Vaccinia Virus protein VP39"/>
    <property type="match status" value="1"/>
</dbReference>
<dbReference type="SUPFAM" id="SSF53335">
    <property type="entry name" value="S-adenosyl-L-methionine-dependent methyltransferases"/>
    <property type="match status" value="1"/>
</dbReference>
<dbReference type="AlphaFoldDB" id="A0AAD5Q9F0"/>
<reference evidence="9" key="1">
    <citation type="submission" date="2021-12" db="EMBL/GenBank/DDBJ databases">
        <title>Prjna785345.</title>
        <authorList>
            <person name="Rujirawat T."/>
            <person name="Krajaejun T."/>
        </authorList>
    </citation>
    <scope>NUCLEOTIDE SEQUENCE</scope>
    <source>
        <strain evidence="9">Pi057C3</strain>
    </source>
</reference>
<keyword evidence="6" id="KW-0949">S-adenosyl-L-methionine</keyword>
<dbReference type="Gene3D" id="3.40.630.30">
    <property type="match status" value="1"/>
</dbReference>
<dbReference type="GO" id="GO:0016747">
    <property type="term" value="F:acyltransferase activity, transferring groups other than amino-acyl groups"/>
    <property type="evidence" value="ECO:0007669"/>
    <property type="project" value="InterPro"/>
</dbReference>
<comment type="catalytic activity">
    <reaction evidence="1">
        <text>[phosphatase 2A protein]-C-terminal L-leucine + S-adenosyl-L-methionine = [phosphatase 2A protein]-C-terminal L-leucine methyl ester + S-adenosyl-L-homocysteine</text>
        <dbReference type="Rhea" id="RHEA:48544"/>
        <dbReference type="Rhea" id="RHEA-COMP:12134"/>
        <dbReference type="Rhea" id="RHEA-COMP:12135"/>
        <dbReference type="ChEBI" id="CHEBI:57856"/>
        <dbReference type="ChEBI" id="CHEBI:59789"/>
        <dbReference type="ChEBI" id="CHEBI:90516"/>
        <dbReference type="ChEBI" id="CHEBI:90517"/>
        <dbReference type="EC" id="2.1.1.233"/>
    </reaction>
</comment>
<dbReference type="PANTHER" id="PTHR13600:SF21">
    <property type="entry name" value="LEUCINE CARBOXYL METHYLTRANSFERASE 1"/>
    <property type="match status" value="1"/>
</dbReference>
<keyword evidence="4" id="KW-0489">Methyltransferase</keyword>
<dbReference type="Pfam" id="PF04072">
    <property type="entry name" value="LCM"/>
    <property type="match status" value="1"/>
</dbReference>
<dbReference type="SUPFAM" id="SSF55729">
    <property type="entry name" value="Acyl-CoA N-acyltransferases (Nat)"/>
    <property type="match status" value="1"/>
</dbReference>
<comment type="caution">
    <text evidence="9">The sequence shown here is derived from an EMBL/GenBank/DDBJ whole genome shotgun (WGS) entry which is preliminary data.</text>
</comment>
<dbReference type="InterPro" id="IPR000182">
    <property type="entry name" value="GNAT_dom"/>
</dbReference>
<organism evidence="9 10">
    <name type="scientific">Pythium insidiosum</name>
    <name type="common">Pythiosis disease agent</name>
    <dbReference type="NCBI Taxonomy" id="114742"/>
    <lineage>
        <taxon>Eukaryota</taxon>
        <taxon>Sar</taxon>
        <taxon>Stramenopiles</taxon>
        <taxon>Oomycota</taxon>
        <taxon>Peronosporomycetes</taxon>
        <taxon>Pythiales</taxon>
        <taxon>Pythiaceae</taxon>
        <taxon>Pythium</taxon>
    </lineage>
</organism>
<feature type="domain" description="N-acetyltransferase" evidence="8">
    <location>
        <begin position="345"/>
        <end position="512"/>
    </location>
</feature>
<dbReference type="PANTHER" id="PTHR13600">
    <property type="entry name" value="LEUCINE CARBOXYL METHYLTRANSFERASE"/>
    <property type="match status" value="1"/>
</dbReference>
<name>A0AAD5Q9F0_PYTIN</name>
<evidence type="ECO:0000256" key="6">
    <source>
        <dbReference type="ARBA" id="ARBA00022691"/>
    </source>
</evidence>
<evidence type="ECO:0000256" key="4">
    <source>
        <dbReference type="ARBA" id="ARBA00022603"/>
    </source>
</evidence>
<sequence>MATTSDHNVTETAFDAVKCKLSAATLGYFQDDFLSCFVAKPTRRIPLIHRGYYLRHIAIDDCVKRFLSSNPDTPLQIVSLGAGFDTLFFRLMAQRVAQPIRFVEVDCAAIASAKAEILGRDDTNRTLFAGLRVRRLDANADASVLVQYELPDERSTLSLVSRDLGDTPRLEAAWTACGLDPASPTLVIAECVVSYLEPSRGTTLLQSLARWFHDAAIAMYDPIALDDAFGATQQQYFAVKGCELRGLQQYPSARDQMRRLVSEAKWSSCRVVDMNAVFDACTSAAEKRRLQTLECFDEYADWALCNAHYALSIATIGPSADRWSQEFCRGRGLFARTFSSNSETLVLRSFEPQDLRATQKLFQATHLEYSCKAVKKFVFNRVRSGDMADVNASFLAQPRSHFWVITTTSGDVVACIGIKPFVGAGETAATTQTAELCRLSVDAAWRRRGLASVLVEHLESFAQRAAYDAIRLDTIASMASAQAFYAACGYVEAAARESFPGFTLVRFSKSLQAKRQ</sequence>
<evidence type="ECO:0000313" key="9">
    <source>
        <dbReference type="EMBL" id="KAJ0406570.1"/>
    </source>
</evidence>
<gene>
    <name evidence="9" type="ORF">P43SY_004459</name>
</gene>
<dbReference type="EMBL" id="JAKCXM010000031">
    <property type="protein sequence ID" value="KAJ0406570.1"/>
    <property type="molecule type" value="Genomic_DNA"/>
</dbReference>
<accession>A0AAD5Q9F0</accession>
<dbReference type="InterPro" id="IPR016181">
    <property type="entry name" value="Acyl_CoA_acyltransferase"/>
</dbReference>
<dbReference type="Proteomes" id="UP001209570">
    <property type="component" value="Unassembled WGS sequence"/>
</dbReference>
<dbReference type="PROSITE" id="PS51186">
    <property type="entry name" value="GNAT"/>
    <property type="match status" value="1"/>
</dbReference>
<keyword evidence="10" id="KW-1185">Reference proteome</keyword>
<dbReference type="CDD" id="cd04301">
    <property type="entry name" value="NAT_SF"/>
    <property type="match status" value="1"/>
</dbReference>
<keyword evidence="5" id="KW-0808">Transferase</keyword>
<evidence type="ECO:0000256" key="5">
    <source>
        <dbReference type="ARBA" id="ARBA00022679"/>
    </source>
</evidence>
<dbReference type="InterPro" id="IPR007213">
    <property type="entry name" value="Ppm1/Ppm2/Tcmp"/>
</dbReference>
<evidence type="ECO:0000259" key="8">
    <source>
        <dbReference type="PROSITE" id="PS51186"/>
    </source>
</evidence>
<dbReference type="InterPro" id="IPR016651">
    <property type="entry name" value="LCMT1"/>
</dbReference>
<dbReference type="GO" id="GO:0018423">
    <property type="term" value="F:protein C-terminal leucine carboxyl O-methyltransferase activity"/>
    <property type="evidence" value="ECO:0007669"/>
    <property type="project" value="UniProtKB-EC"/>
</dbReference>
<dbReference type="Pfam" id="PF00583">
    <property type="entry name" value="Acetyltransf_1"/>
    <property type="match status" value="1"/>
</dbReference>
<protein>
    <recommendedName>
        <fullName evidence="3">[phosphatase 2A protein]-leucine-carboxy methyltransferase</fullName>
        <ecNumber evidence="3">2.1.1.233</ecNumber>
    </recommendedName>
    <alternativeName>
        <fullName evidence="7">[Phosphatase 2A protein]-leucine-carboxy methyltransferase 1</fullName>
    </alternativeName>
</protein>
<evidence type="ECO:0000256" key="7">
    <source>
        <dbReference type="ARBA" id="ARBA00032526"/>
    </source>
</evidence>
<dbReference type="InterPro" id="IPR029063">
    <property type="entry name" value="SAM-dependent_MTases_sf"/>
</dbReference>
<dbReference type="EC" id="2.1.1.233" evidence="3"/>
<dbReference type="GO" id="GO:0032259">
    <property type="term" value="P:methylation"/>
    <property type="evidence" value="ECO:0007669"/>
    <property type="project" value="UniProtKB-KW"/>
</dbReference>
<evidence type="ECO:0000256" key="1">
    <source>
        <dbReference type="ARBA" id="ARBA00000724"/>
    </source>
</evidence>
<proteinExistence type="inferred from homology"/>
<comment type="similarity">
    <text evidence="2">Belongs to the methyltransferase superfamily. LCMT family.</text>
</comment>
<evidence type="ECO:0000313" key="10">
    <source>
        <dbReference type="Proteomes" id="UP001209570"/>
    </source>
</evidence>
<evidence type="ECO:0000256" key="2">
    <source>
        <dbReference type="ARBA" id="ARBA00010703"/>
    </source>
</evidence>
<evidence type="ECO:0000256" key="3">
    <source>
        <dbReference type="ARBA" id="ARBA00012834"/>
    </source>
</evidence>